<reference evidence="1" key="2">
    <citation type="submission" date="2025-08" db="UniProtKB">
        <authorList>
            <consortium name="Ensembl"/>
        </authorList>
    </citation>
    <scope>IDENTIFICATION</scope>
</reference>
<evidence type="ECO:0000313" key="1">
    <source>
        <dbReference type="Ensembl" id="ENSOTSP00005112267.1"/>
    </source>
</evidence>
<proteinExistence type="predicted"/>
<evidence type="ECO:0000313" key="2">
    <source>
        <dbReference type="Proteomes" id="UP000694402"/>
    </source>
</evidence>
<accession>A0AAZ3P6E0</accession>
<name>A0AAZ3P6E0_ONCTS</name>
<reference evidence="1" key="3">
    <citation type="submission" date="2025-09" db="UniProtKB">
        <authorList>
            <consortium name="Ensembl"/>
        </authorList>
    </citation>
    <scope>IDENTIFICATION</scope>
</reference>
<organism evidence="1 2">
    <name type="scientific">Oncorhynchus tshawytscha</name>
    <name type="common">Chinook salmon</name>
    <name type="synonym">Salmo tshawytscha</name>
    <dbReference type="NCBI Taxonomy" id="74940"/>
    <lineage>
        <taxon>Eukaryota</taxon>
        <taxon>Metazoa</taxon>
        <taxon>Chordata</taxon>
        <taxon>Craniata</taxon>
        <taxon>Vertebrata</taxon>
        <taxon>Euteleostomi</taxon>
        <taxon>Actinopterygii</taxon>
        <taxon>Neopterygii</taxon>
        <taxon>Teleostei</taxon>
        <taxon>Protacanthopterygii</taxon>
        <taxon>Salmoniformes</taxon>
        <taxon>Salmonidae</taxon>
        <taxon>Salmoninae</taxon>
        <taxon>Oncorhynchus</taxon>
    </lineage>
</organism>
<dbReference type="Proteomes" id="UP000694402">
    <property type="component" value="Unassembled WGS sequence"/>
</dbReference>
<sequence>NFISRPNFIAARWDLTVPPLVHSTLGPTVPPLVHSTLGPTVPPLVHSTLGPTVPPLVTLGPTVPPLVHSTLGPIAGATSGAQHAGTLFNLHMIDDITSLFSVSCVVYNQCGAYS</sequence>
<protein>
    <submittedName>
        <fullName evidence="1">Uncharacterized protein</fullName>
    </submittedName>
</protein>
<dbReference type="AlphaFoldDB" id="A0AAZ3P6E0"/>
<keyword evidence="2" id="KW-1185">Reference proteome</keyword>
<dbReference type="GeneTree" id="ENSGT01060000253326"/>
<dbReference type="Ensembl" id="ENSOTST00005130032.1">
    <property type="protein sequence ID" value="ENSOTSP00005112267.1"/>
    <property type="gene ID" value="ENSOTSG00005050619.1"/>
</dbReference>
<reference evidence="2" key="1">
    <citation type="journal article" date="2018" name="PLoS ONE">
        <title>Chinook salmon (Oncorhynchus tshawytscha) genome and transcriptome.</title>
        <authorList>
            <person name="Christensen K.A."/>
            <person name="Leong J.S."/>
            <person name="Sakhrani D."/>
            <person name="Biagi C.A."/>
            <person name="Minkley D.R."/>
            <person name="Withler R.E."/>
            <person name="Rondeau E.B."/>
            <person name="Koop B.F."/>
            <person name="Devlin R.H."/>
        </authorList>
    </citation>
    <scope>NUCLEOTIDE SEQUENCE [LARGE SCALE GENOMIC DNA]</scope>
</reference>